<dbReference type="InterPro" id="IPR047763">
    <property type="entry name" value="PG_bind_dom_phiBT1-type"/>
</dbReference>
<feature type="region of interest" description="Disordered" evidence="1">
    <location>
        <begin position="1"/>
        <end position="39"/>
    </location>
</feature>
<proteinExistence type="predicted"/>
<reference evidence="2" key="1">
    <citation type="submission" date="2009-02" db="EMBL/GenBank/DDBJ databases">
        <title>Annotation of Streptomyces griseoflavus strain Tu4000.</title>
        <authorList>
            <consortium name="The Broad Institute Genome Sequencing Platform"/>
            <consortium name="Broad Institute Microbial Sequencing Center"/>
            <person name="Fischbach M."/>
            <person name="Godfrey P."/>
            <person name="Ward D."/>
            <person name="Young S."/>
            <person name="Zeng Q."/>
            <person name="Koehrsen M."/>
            <person name="Alvarado L."/>
            <person name="Berlin A.M."/>
            <person name="Bochicchio J."/>
            <person name="Borenstein D."/>
            <person name="Chapman S.B."/>
            <person name="Chen Z."/>
            <person name="Engels R."/>
            <person name="Freedman E."/>
            <person name="Gellesch M."/>
            <person name="Goldberg J."/>
            <person name="Griggs A."/>
            <person name="Gujja S."/>
            <person name="Heilman E.R."/>
            <person name="Heiman D.I."/>
            <person name="Hepburn T.A."/>
            <person name="Howarth C."/>
            <person name="Jen D."/>
            <person name="Larson L."/>
            <person name="Lewis B."/>
            <person name="Mehta T."/>
            <person name="Park D."/>
            <person name="Pearson M."/>
            <person name="Richards J."/>
            <person name="Roberts A."/>
            <person name="Saif S."/>
            <person name="Shea T.D."/>
            <person name="Shenoy N."/>
            <person name="Sisk P."/>
            <person name="Stolte C."/>
            <person name="Sykes S.N."/>
            <person name="Thomson T."/>
            <person name="Walk T."/>
            <person name="White J."/>
            <person name="Yandava C."/>
            <person name="Straight P."/>
            <person name="Clardy J."/>
            <person name="Hung D."/>
            <person name="Kolter R."/>
            <person name="Mekalanos J."/>
            <person name="Walker S."/>
            <person name="Walsh C.T."/>
            <person name="Wieland-Brown L.C."/>
            <person name="Haas B."/>
            <person name="Nusbaum C."/>
            <person name="Birren B."/>
        </authorList>
    </citation>
    <scope>NUCLEOTIDE SEQUENCE [LARGE SCALE GENOMIC DNA]</scope>
    <source>
        <strain evidence="2">Tu4000</strain>
    </source>
</reference>
<evidence type="ECO:0008006" key="4">
    <source>
        <dbReference type="Google" id="ProtNLM"/>
    </source>
</evidence>
<dbReference type="AlphaFoldDB" id="D9XN69"/>
<evidence type="ECO:0000256" key="1">
    <source>
        <dbReference type="SAM" id="MobiDB-lite"/>
    </source>
</evidence>
<dbReference type="Proteomes" id="UP000002968">
    <property type="component" value="Unassembled WGS sequence"/>
</dbReference>
<keyword evidence="3" id="KW-1185">Reference proteome</keyword>
<name>D9XN69_9ACTN</name>
<organism evidence="2 3">
    <name type="scientific">Streptomyces griseoflavus Tu4000</name>
    <dbReference type="NCBI Taxonomy" id="467200"/>
    <lineage>
        <taxon>Bacteria</taxon>
        <taxon>Bacillati</taxon>
        <taxon>Actinomycetota</taxon>
        <taxon>Actinomycetes</taxon>
        <taxon>Kitasatosporales</taxon>
        <taxon>Streptomycetaceae</taxon>
        <taxon>Streptomyces</taxon>
    </lineage>
</organism>
<evidence type="ECO:0000313" key="2">
    <source>
        <dbReference type="EMBL" id="EFL37453.1"/>
    </source>
</evidence>
<dbReference type="STRING" id="467200.SSRG_00256"/>
<dbReference type="NCBIfam" id="NF038080">
    <property type="entry name" value="PG_bind_siph"/>
    <property type="match status" value="1"/>
</dbReference>
<dbReference type="HOGENOM" id="CLU_061799_0_0_11"/>
<evidence type="ECO:0000313" key="3">
    <source>
        <dbReference type="Proteomes" id="UP000002968"/>
    </source>
</evidence>
<protein>
    <recommendedName>
        <fullName evidence="4">Endolysin</fullName>
    </recommendedName>
</protein>
<accession>D9XN69</accession>
<gene>
    <name evidence="2" type="ORF">SSRG_00256</name>
</gene>
<dbReference type="EMBL" id="GG657758">
    <property type="protein sequence ID" value="EFL37453.1"/>
    <property type="molecule type" value="Genomic_DNA"/>
</dbReference>
<sequence length="338" mass="36240">MEVTSGAGVHGLPGTSSGRIVGNGGGSAERPVVRPGVPVPPLLRRQGGLVMPQPWMPQALKADLGDHAPCDPEFPPRAIAHITADRKATAEAPLDLVPFTNLKGFFTGGGKGQAPHILWDPFTGAFAQFFPATSRSKALADVAGGTRTNRAGRVVIQIEALFFPHCRVNGKVFATLVDTPCAGWADLHAWISSWDVPDVWPMGRPTSLTRMTCPADKWRSQGGWYAHAHVPENDHVDPGSWPEFVPAPTGPSTAAHFEPFPGTSFFEAGRRSPVIAGMHGRLVAEDCDRYTSGDGNDVWGAGDMRSYRAWQQKLGLEGDAADGVPGRFSWDRLKVPDV</sequence>
<dbReference type="eggNOG" id="COG3023">
    <property type="taxonomic scope" value="Bacteria"/>
</dbReference>